<evidence type="ECO:0000313" key="14">
    <source>
        <dbReference type="Proteomes" id="UP000289718"/>
    </source>
</evidence>
<dbReference type="GO" id="GO:0034040">
    <property type="term" value="F:ATPase-coupled lipid transmembrane transporter activity"/>
    <property type="evidence" value="ECO:0007669"/>
    <property type="project" value="TreeGrafter"/>
</dbReference>
<keyword evidence="4 10" id="KW-0812">Transmembrane</keyword>
<dbReference type="InterPro" id="IPR039421">
    <property type="entry name" value="Type_1_exporter"/>
</dbReference>
<dbReference type="PROSITE" id="PS50929">
    <property type="entry name" value="ABC_TM1F"/>
    <property type="match status" value="1"/>
</dbReference>
<feature type="compositionally biased region" description="Low complexity" evidence="9">
    <location>
        <begin position="570"/>
        <end position="593"/>
    </location>
</feature>
<dbReference type="Pfam" id="PF00005">
    <property type="entry name" value="ABC_tran"/>
    <property type="match status" value="1"/>
</dbReference>
<evidence type="ECO:0000256" key="9">
    <source>
        <dbReference type="SAM" id="MobiDB-lite"/>
    </source>
</evidence>
<dbReference type="GO" id="GO:0005886">
    <property type="term" value="C:plasma membrane"/>
    <property type="evidence" value="ECO:0007669"/>
    <property type="project" value="UniProtKB-SubCell"/>
</dbReference>
<feature type="compositionally biased region" description="Polar residues" evidence="9">
    <location>
        <begin position="594"/>
        <end position="603"/>
    </location>
</feature>
<gene>
    <name evidence="13" type="ORF">CP965_11050</name>
</gene>
<evidence type="ECO:0000256" key="10">
    <source>
        <dbReference type="SAM" id="Phobius"/>
    </source>
</evidence>
<dbReference type="PANTHER" id="PTHR24221:SF248">
    <property type="entry name" value="ABC TRANSPORTER TRANSMEMBRANE REGION"/>
    <property type="match status" value="1"/>
</dbReference>
<dbReference type="OrthoDB" id="9760168at2"/>
<dbReference type="Proteomes" id="UP000289718">
    <property type="component" value="Unassembled WGS sequence"/>
</dbReference>
<dbReference type="FunFam" id="3.40.50.300:FF:001444">
    <property type="entry name" value="ABC transporter ATP-binding protein"/>
    <property type="match status" value="1"/>
</dbReference>
<comment type="caution">
    <text evidence="13">The sequence shown here is derived from an EMBL/GenBank/DDBJ whole genome shotgun (WGS) entry which is preliminary data.</text>
</comment>
<evidence type="ECO:0000259" key="11">
    <source>
        <dbReference type="PROSITE" id="PS50893"/>
    </source>
</evidence>
<dbReference type="InterPro" id="IPR003593">
    <property type="entry name" value="AAA+_ATPase"/>
</dbReference>
<organism evidence="13 14">
    <name type="scientific">Halarcobacter mediterraneus</name>
    <dbReference type="NCBI Taxonomy" id="2023153"/>
    <lineage>
        <taxon>Bacteria</taxon>
        <taxon>Pseudomonadati</taxon>
        <taxon>Campylobacterota</taxon>
        <taxon>Epsilonproteobacteria</taxon>
        <taxon>Campylobacterales</taxon>
        <taxon>Arcobacteraceae</taxon>
        <taxon>Halarcobacter</taxon>
    </lineage>
</organism>
<dbReference type="Gene3D" id="1.20.1560.10">
    <property type="entry name" value="ABC transporter type 1, transmembrane domain"/>
    <property type="match status" value="1"/>
</dbReference>
<evidence type="ECO:0000256" key="6">
    <source>
        <dbReference type="ARBA" id="ARBA00022840"/>
    </source>
</evidence>
<keyword evidence="3" id="KW-1003">Cell membrane</keyword>
<keyword evidence="2" id="KW-0813">Transport</keyword>
<dbReference type="InterPro" id="IPR027417">
    <property type="entry name" value="P-loop_NTPase"/>
</dbReference>
<sequence>MASPNNNPKKDERLKELKNAILDSKKSFFIAGFFSLFINLLMLVPPLYMLQLYDRVITSRSEETLYFLTGIVIVLFITMALLEIVRSKLLIRIGNKIDSLLSQRVFDILFDFANKFPGKANSTPLSDLTQIRQFMTGNGLFAFFDAPWIPIYLAVLFMFHPYFGFFAIFAAIVLLSFAIINEYVTKEKLAESNNLSRASSIYVDSNLRNAEVVNAMGMKSAIRKSWQERYFGFLNAQNDASNKAGVWSNISKISRMMFQSMMLGLGGYLAINMEVSPGMMIAGSIIMGRALAPIDLITNSWKGFSSARDSYERLDELLEDFPKEKEYMELPAPKGELLLEHLVLIPPGAKAPSLTGVSMKIEKGDVVGIIGQSAAGKSSLARAILGIWPLLQGKVRLDGADIHQWDKEHLGRFIGYLPQDVELFEGTIAENIARFNEVDSHKVVAAAQKAGVHELILRLPEGYDTRLGAGGASLSGGQKQRIGFARAIYDNPVLVVLDEPNSNLDDQGELSLVKAIQLLKQNGTTVVLITHRPSILQVTNKIAFMKQGALELYGPSKEVLAKISGNNTPAQQEAQAQAQQRAAQAQKASAAQQPKISLSKPGS</sequence>
<proteinExistence type="predicted"/>
<dbReference type="GO" id="GO:0030256">
    <property type="term" value="C:type I protein secretion system complex"/>
    <property type="evidence" value="ECO:0007669"/>
    <property type="project" value="InterPro"/>
</dbReference>
<dbReference type="PROSITE" id="PS00211">
    <property type="entry name" value="ABC_TRANSPORTER_1"/>
    <property type="match status" value="1"/>
</dbReference>
<dbReference type="InterPro" id="IPR003439">
    <property type="entry name" value="ABC_transporter-like_ATP-bd"/>
</dbReference>
<evidence type="ECO:0000259" key="12">
    <source>
        <dbReference type="PROSITE" id="PS50929"/>
    </source>
</evidence>
<dbReference type="InterPro" id="IPR017871">
    <property type="entry name" value="ABC_transporter-like_CS"/>
</dbReference>
<feature type="transmembrane region" description="Helical" evidence="10">
    <location>
        <begin position="140"/>
        <end position="159"/>
    </location>
</feature>
<feature type="domain" description="ABC transporter" evidence="11">
    <location>
        <begin position="337"/>
        <end position="572"/>
    </location>
</feature>
<dbReference type="EMBL" id="NXIE01000004">
    <property type="protein sequence ID" value="RXK12295.1"/>
    <property type="molecule type" value="Genomic_DNA"/>
</dbReference>
<keyword evidence="14" id="KW-1185">Reference proteome</keyword>
<keyword evidence="6" id="KW-0067">ATP-binding</keyword>
<dbReference type="FunFam" id="1.20.1560.10:FF:000109">
    <property type="entry name" value="Alkaline protease secretion ATP-binding protein aprD"/>
    <property type="match status" value="1"/>
</dbReference>
<dbReference type="GO" id="GO:0140359">
    <property type="term" value="F:ABC-type transporter activity"/>
    <property type="evidence" value="ECO:0007669"/>
    <property type="project" value="InterPro"/>
</dbReference>
<dbReference type="AlphaFoldDB" id="A0A4Q1ARY5"/>
<evidence type="ECO:0000313" key="13">
    <source>
        <dbReference type="EMBL" id="RXK12295.1"/>
    </source>
</evidence>
<accession>A0A4Q1ARY5</accession>
<dbReference type="GO" id="GO:0005524">
    <property type="term" value="F:ATP binding"/>
    <property type="evidence" value="ECO:0007669"/>
    <property type="project" value="UniProtKB-KW"/>
</dbReference>
<dbReference type="Gene3D" id="3.40.50.300">
    <property type="entry name" value="P-loop containing nucleotide triphosphate hydrolases"/>
    <property type="match status" value="1"/>
</dbReference>
<dbReference type="InterPro" id="IPR036640">
    <property type="entry name" value="ABC1_TM_sf"/>
</dbReference>
<evidence type="ECO:0000256" key="1">
    <source>
        <dbReference type="ARBA" id="ARBA00004651"/>
    </source>
</evidence>
<dbReference type="InterPro" id="IPR010128">
    <property type="entry name" value="ATPase_T1SS_PrtD-like"/>
</dbReference>
<name>A0A4Q1ARY5_9BACT</name>
<evidence type="ECO:0000256" key="7">
    <source>
        <dbReference type="ARBA" id="ARBA00022989"/>
    </source>
</evidence>
<feature type="transmembrane region" description="Helical" evidence="10">
    <location>
        <begin position="65"/>
        <end position="85"/>
    </location>
</feature>
<keyword evidence="5" id="KW-0547">Nucleotide-binding</keyword>
<dbReference type="GO" id="GO:0030253">
    <property type="term" value="P:protein secretion by the type I secretion system"/>
    <property type="evidence" value="ECO:0007669"/>
    <property type="project" value="InterPro"/>
</dbReference>
<dbReference type="SUPFAM" id="SSF52540">
    <property type="entry name" value="P-loop containing nucleoside triphosphate hydrolases"/>
    <property type="match status" value="1"/>
</dbReference>
<dbReference type="InterPro" id="IPR011527">
    <property type="entry name" value="ABC1_TM_dom"/>
</dbReference>
<evidence type="ECO:0000256" key="3">
    <source>
        <dbReference type="ARBA" id="ARBA00022475"/>
    </source>
</evidence>
<evidence type="ECO:0000256" key="4">
    <source>
        <dbReference type="ARBA" id="ARBA00022692"/>
    </source>
</evidence>
<keyword evidence="8 10" id="KW-0472">Membrane</keyword>
<evidence type="ECO:0000256" key="8">
    <source>
        <dbReference type="ARBA" id="ARBA00023136"/>
    </source>
</evidence>
<dbReference type="InterPro" id="IPR047957">
    <property type="entry name" value="ABC_AprD-like_6TM"/>
</dbReference>
<keyword evidence="7 10" id="KW-1133">Transmembrane helix</keyword>
<dbReference type="SUPFAM" id="SSF90123">
    <property type="entry name" value="ABC transporter transmembrane region"/>
    <property type="match status" value="1"/>
</dbReference>
<dbReference type="PANTHER" id="PTHR24221">
    <property type="entry name" value="ATP-BINDING CASSETTE SUB-FAMILY B"/>
    <property type="match status" value="1"/>
</dbReference>
<comment type="subcellular location">
    <subcellularLocation>
        <location evidence="1">Cell membrane</location>
        <topology evidence="1">Multi-pass membrane protein</topology>
    </subcellularLocation>
</comment>
<dbReference type="Pfam" id="PF00664">
    <property type="entry name" value="ABC_membrane"/>
    <property type="match status" value="1"/>
</dbReference>
<feature type="domain" description="ABC transmembrane type-1" evidence="12">
    <location>
        <begin position="29"/>
        <end position="306"/>
    </location>
</feature>
<feature type="region of interest" description="Disordered" evidence="9">
    <location>
        <begin position="565"/>
        <end position="603"/>
    </location>
</feature>
<dbReference type="SMART" id="SM00382">
    <property type="entry name" value="AAA"/>
    <property type="match status" value="1"/>
</dbReference>
<evidence type="ECO:0000256" key="5">
    <source>
        <dbReference type="ARBA" id="ARBA00022741"/>
    </source>
</evidence>
<dbReference type="CDD" id="cd18586">
    <property type="entry name" value="ABC_6TM_PrtD_like"/>
    <property type="match status" value="1"/>
</dbReference>
<dbReference type="NCBIfam" id="TIGR01842">
    <property type="entry name" value="type_I_sec_PrtD"/>
    <property type="match status" value="1"/>
</dbReference>
<feature type="transmembrane region" description="Helical" evidence="10">
    <location>
        <begin position="28"/>
        <end position="53"/>
    </location>
</feature>
<dbReference type="PROSITE" id="PS50893">
    <property type="entry name" value="ABC_TRANSPORTER_2"/>
    <property type="match status" value="1"/>
</dbReference>
<protein>
    <submittedName>
        <fullName evidence="13">Type I secretion system permease/ATPase</fullName>
    </submittedName>
</protein>
<evidence type="ECO:0000256" key="2">
    <source>
        <dbReference type="ARBA" id="ARBA00022448"/>
    </source>
</evidence>
<dbReference type="RefSeq" id="WP_129062163.1">
    <property type="nucleotide sequence ID" value="NZ_NXIE01000004.1"/>
</dbReference>
<reference evidence="13 14" key="1">
    <citation type="submission" date="2017-09" db="EMBL/GenBank/DDBJ databases">
        <title>Genomics of the genus Arcobacter.</title>
        <authorList>
            <person name="Perez-Cataluna A."/>
            <person name="Figueras M.J."/>
            <person name="Salas-Masso N."/>
        </authorList>
    </citation>
    <scope>NUCLEOTIDE SEQUENCE [LARGE SCALE GENOMIC DNA]</scope>
    <source>
        <strain evidence="13 14">F156-34</strain>
    </source>
</reference>
<feature type="transmembrane region" description="Helical" evidence="10">
    <location>
        <begin position="165"/>
        <end position="184"/>
    </location>
</feature>
<dbReference type="GO" id="GO:0016887">
    <property type="term" value="F:ATP hydrolysis activity"/>
    <property type="evidence" value="ECO:0007669"/>
    <property type="project" value="InterPro"/>
</dbReference>
<feature type="transmembrane region" description="Helical" evidence="10">
    <location>
        <begin position="262"/>
        <end position="287"/>
    </location>
</feature>